<reference evidence="1" key="1">
    <citation type="journal article" date="2012" name="Proc. Natl. Acad. Sci. U.S.A.">
        <title>Antigenic diversity is generated by distinct evolutionary mechanisms in African trypanosome species.</title>
        <authorList>
            <person name="Jackson A.P."/>
            <person name="Berry A."/>
            <person name="Aslett M."/>
            <person name="Allison H.C."/>
            <person name="Burton P."/>
            <person name="Vavrova-Anderson J."/>
            <person name="Brown R."/>
            <person name="Browne H."/>
            <person name="Corton N."/>
            <person name="Hauser H."/>
            <person name="Gamble J."/>
            <person name="Gilderthorp R."/>
            <person name="Marcello L."/>
            <person name="McQuillan J."/>
            <person name="Otto T.D."/>
            <person name="Quail M.A."/>
            <person name="Sanders M.J."/>
            <person name="van Tonder A."/>
            <person name="Ginger M.L."/>
            <person name="Field M.C."/>
            <person name="Barry J.D."/>
            <person name="Hertz-Fowler C."/>
            <person name="Berriman M."/>
        </authorList>
    </citation>
    <scope>NUCLEOTIDE SEQUENCE</scope>
    <source>
        <strain evidence="1">IL3000</strain>
    </source>
</reference>
<sequence>MAGESTARSVPTGATPMKVVFLDCDGVVSPLGGQLFAPQQMKYLGEIINGSGAHIVLSSSWRMTEFGRSEVARQLNRFKLPSFIDCTPSLPNGPRSVEILTWIERNKEKYNIVNFLALDDINLPLSAPDRTFFARHAIVTNGVTGLTQADVNQGLKLLDDSNNITRN</sequence>
<evidence type="ECO:0008006" key="2">
    <source>
        <dbReference type="Google" id="ProtNLM"/>
    </source>
</evidence>
<accession>G0UY12</accession>
<evidence type="ECO:0000313" key="1">
    <source>
        <dbReference type="EMBL" id="CCC94279.1"/>
    </source>
</evidence>
<dbReference type="VEuPathDB" id="TriTrypDB:TcIL3000_10_10580"/>
<protein>
    <recommendedName>
        <fullName evidence="2">FCP1 homology domain-containing protein</fullName>
    </recommendedName>
</protein>
<dbReference type="Pfam" id="PF18143">
    <property type="entry name" value="HAD_SAK_2"/>
    <property type="match status" value="1"/>
</dbReference>
<name>G0UY12_TRYCI</name>
<proteinExistence type="predicted"/>
<gene>
    <name evidence="1" type="ORF">TCIL3000_10_10580</name>
</gene>
<organism evidence="1">
    <name type="scientific">Trypanosoma congolense (strain IL3000)</name>
    <dbReference type="NCBI Taxonomy" id="1068625"/>
    <lineage>
        <taxon>Eukaryota</taxon>
        <taxon>Discoba</taxon>
        <taxon>Euglenozoa</taxon>
        <taxon>Kinetoplastea</taxon>
        <taxon>Metakinetoplastina</taxon>
        <taxon>Trypanosomatida</taxon>
        <taxon>Trypanosomatidae</taxon>
        <taxon>Trypanosoma</taxon>
        <taxon>Nannomonas</taxon>
    </lineage>
</organism>
<dbReference type="EMBL" id="HE575323">
    <property type="protein sequence ID" value="CCC94279.1"/>
    <property type="molecule type" value="Genomic_DNA"/>
</dbReference>
<dbReference type="AlphaFoldDB" id="G0UY12"/>